<name>A0A139HFG2_9PEZI</name>
<evidence type="ECO:0000313" key="1">
    <source>
        <dbReference type="EMBL" id="KXT01214.1"/>
    </source>
</evidence>
<keyword evidence="2" id="KW-1185">Reference proteome</keyword>
<protein>
    <submittedName>
        <fullName evidence="1">Uncharacterized protein</fullName>
    </submittedName>
</protein>
<gene>
    <name evidence="1" type="ORF">AC579_1925</name>
</gene>
<proteinExistence type="predicted"/>
<comment type="caution">
    <text evidence="1">The sequence shown here is derived from an EMBL/GenBank/DDBJ whole genome shotgun (WGS) entry which is preliminary data.</text>
</comment>
<evidence type="ECO:0000313" key="2">
    <source>
        <dbReference type="Proteomes" id="UP000073492"/>
    </source>
</evidence>
<dbReference type="Proteomes" id="UP000073492">
    <property type="component" value="Unassembled WGS sequence"/>
</dbReference>
<sequence>MAICDSRGRVRIRGEFLWTEWLLQQGGGYLSTPVLSLRVIDVAERAVQPGPFDHGEGWMLRPDLSEADDCPYSMPAINRLRAVLGASSNHWCIKTIVLSSQYTYISLG</sequence>
<reference evidence="1 2" key="1">
    <citation type="submission" date="2015-07" db="EMBL/GenBank/DDBJ databases">
        <title>Comparative genomics of the Sigatoka disease complex on banana suggests a link between parallel evolutionary changes in Pseudocercospora fijiensis and Pseudocercospora eumusae and increased virulence on the banana host.</title>
        <authorList>
            <person name="Chang T.-C."/>
            <person name="Salvucci A."/>
            <person name="Crous P.W."/>
            <person name="Stergiopoulos I."/>
        </authorList>
    </citation>
    <scope>NUCLEOTIDE SEQUENCE [LARGE SCALE GENOMIC DNA]</scope>
    <source>
        <strain evidence="1 2">CBS 116634</strain>
    </source>
</reference>
<dbReference type="AlphaFoldDB" id="A0A139HFG2"/>
<organism evidence="1 2">
    <name type="scientific">Pseudocercospora musae</name>
    <dbReference type="NCBI Taxonomy" id="113226"/>
    <lineage>
        <taxon>Eukaryota</taxon>
        <taxon>Fungi</taxon>
        <taxon>Dikarya</taxon>
        <taxon>Ascomycota</taxon>
        <taxon>Pezizomycotina</taxon>
        <taxon>Dothideomycetes</taxon>
        <taxon>Dothideomycetidae</taxon>
        <taxon>Mycosphaerellales</taxon>
        <taxon>Mycosphaerellaceae</taxon>
        <taxon>Pseudocercospora</taxon>
    </lineage>
</organism>
<dbReference type="EMBL" id="LFZO01000662">
    <property type="protein sequence ID" value="KXT01214.1"/>
    <property type="molecule type" value="Genomic_DNA"/>
</dbReference>
<accession>A0A139HFG2</accession>